<feature type="transmembrane region" description="Helical" evidence="1">
    <location>
        <begin position="27"/>
        <end position="45"/>
    </location>
</feature>
<reference evidence="2 3" key="1">
    <citation type="submission" date="2022-03" db="EMBL/GenBank/DDBJ databases">
        <authorList>
            <person name="Jo J.-H."/>
            <person name="Im W.-T."/>
        </authorList>
    </citation>
    <scope>NUCLEOTIDE SEQUENCE [LARGE SCALE GENOMIC DNA]</scope>
    <source>
        <strain evidence="2 3">SM33</strain>
    </source>
</reference>
<accession>A0ABS9VNQ3</accession>
<proteinExistence type="predicted"/>
<keyword evidence="1" id="KW-0812">Transmembrane</keyword>
<dbReference type="EMBL" id="JAKZHW010000001">
    <property type="protein sequence ID" value="MCH8616601.1"/>
    <property type="molecule type" value="Genomic_DNA"/>
</dbReference>
<evidence type="ECO:0000313" key="3">
    <source>
        <dbReference type="Proteomes" id="UP001203058"/>
    </source>
</evidence>
<comment type="caution">
    <text evidence="2">The sequence shown here is derived from an EMBL/GenBank/DDBJ whole genome shotgun (WGS) entry which is preliminary data.</text>
</comment>
<protein>
    <submittedName>
        <fullName evidence="2">Uncharacterized protein</fullName>
    </submittedName>
</protein>
<sequence>MATATATTTHDALMPDAAMVHSNRQRLFLLYFVGALVDLVVLGLFNEYSDKVYVDTFTTMLLASIVLQLLLKATIAVEHWVAGHFKDKVGAGWKTLRFFCAWLVLFGSKFVILEALSLAFNEDVKFEGVFHGIVWLIIVVVTMVIAEELVVRIYRKLA</sequence>
<evidence type="ECO:0000313" key="2">
    <source>
        <dbReference type="EMBL" id="MCH8616601.1"/>
    </source>
</evidence>
<gene>
    <name evidence="2" type="ORF">LZ016_10885</name>
</gene>
<dbReference type="Proteomes" id="UP001203058">
    <property type="component" value="Unassembled WGS sequence"/>
</dbReference>
<name>A0ABS9VNQ3_9SPHN</name>
<evidence type="ECO:0000256" key="1">
    <source>
        <dbReference type="SAM" id="Phobius"/>
    </source>
</evidence>
<keyword evidence="1" id="KW-1133">Transmembrane helix</keyword>
<feature type="transmembrane region" description="Helical" evidence="1">
    <location>
        <begin position="132"/>
        <end position="154"/>
    </location>
</feature>
<feature type="transmembrane region" description="Helical" evidence="1">
    <location>
        <begin position="98"/>
        <end position="120"/>
    </location>
</feature>
<keyword evidence="1" id="KW-0472">Membrane</keyword>
<dbReference type="RefSeq" id="WP_241447394.1">
    <property type="nucleotide sequence ID" value="NZ_JAKZHW010000001.1"/>
</dbReference>
<keyword evidence="3" id="KW-1185">Reference proteome</keyword>
<feature type="transmembrane region" description="Helical" evidence="1">
    <location>
        <begin position="57"/>
        <end position="77"/>
    </location>
</feature>
<organism evidence="2 3">
    <name type="scientific">Sphingomonas telluris</name>
    <dbReference type="NCBI Taxonomy" id="2907998"/>
    <lineage>
        <taxon>Bacteria</taxon>
        <taxon>Pseudomonadati</taxon>
        <taxon>Pseudomonadota</taxon>
        <taxon>Alphaproteobacteria</taxon>
        <taxon>Sphingomonadales</taxon>
        <taxon>Sphingomonadaceae</taxon>
        <taxon>Sphingomonas</taxon>
    </lineage>
</organism>